<accession>A0AAE8N579</accession>
<dbReference type="InterPro" id="IPR023401">
    <property type="entry name" value="ODC_N"/>
</dbReference>
<proteinExistence type="inferred from homology"/>
<sequence>MSTLTVLTNDQVKSVLDNLTLEQFHGFQAALTKALHEYSTDAEAGGNGAYYQPPRIHYSNPKTGATSLFMPSIGPTGMGVKVVTLSTPAKDGEKAGDEPRPVIRPTGAVTVFAPDGSPKGFLHAGALTAFRTALATSCLTRLRSRVENVVVFGAGKQAYWHLRQALLLKGATIRNVTAINRSRKSAADMIDSLAKISPDVKSREGWTSTDMEVLAPGDEDYDSRTAQSLLGADVIICCTPSTVDLFSGDLLTSEEGRKKTRLIAAVGSYTPHMRELPEKLLLQATGATPGDPVNWGSIVADTIHGVITEAGEIIQANIPASQLIEFGEMVTLHDPASETKGGEARARWLAEGNVVFKCVGLGLMDLVASTHLIDLTAELGLGTQIEGFDSVDTA</sequence>
<dbReference type="PANTHER" id="PTHR13812:SF19">
    <property type="entry name" value="KETIMINE REDUCTASE MU-CRYSTALLIN"/>
    <property type="match status" value="1"/>
</dbReference>
<dbReference type="Gene3D" id="3.40.50.720">
    <property type="entry name" value="NAD(P)-binding Rossmann-like Domain"/>
    <property type="match status" value="1"/>
</dbReference>
<dbReference type="Pfam" id="PF02423">
    <property type="entry name" value="OCD_Mu_crystall"/>
    <property type="match status" value="1"/>
</dbReference>
<protein>
    <recommendedName>
        <fullName evidence="4">Ornithine cyclodeaminase</fullName>
    </recommendedName>
</protein>
<dbReference type="SUPFAM" id="SSF51735">
    <property type="entry name" value="NAD(P)-binding Rossmann-fold domains"/>
    <property type="match status" value="1"/>
</dbReference>
<dbReference type="GO" id="GO:0005737">
    <property type="term" value="C:cytoplasm"/>
    <property type="evidence" value="ECO:0007669"/>
    <property type="project" value="TreeGrafter"/>
</dbReference>
<evidence type="ECO:0000313" key="3">
    <source>
        <dbReference type="Proteomes" id="UP001187682"/>
    </source>
</evidence>
<dbReference type="AlphaFoldDB" id="A0AAE8N579"/>
<dbReference type="Proteomes" id="UP001187682">
    <property type="component" value="Unassembled WGS sequence"/>
</dbReference>
<comment type="caution">
    <text evidence="2">The sequence shown here is derived from an EMBL/GenBank/DDBJ whole genome shotgun (WGS) entry which is preliminary data.</text>
</comment>
<dbReference type="EMBL" id="ONZQ02000011">
    <property type="protein sequence ID" value="SPO05035.1"/>
    <property type="molecule type" value="Genomic_DNA"/>
</dbReference>
<reference evidence="2" key="1">
    <citation type="submission" date="2018-03" db="EMBL/GenBank/DDBJ databases">
        <authorList>
            <person name="Guldener U."/>
        </authorList>
    </citation>
    <scope>NUCLEOTIDE SEQUENCE</scope>
</reference>
<gene>
    <name evidence="2" type="ORF">DNG_07720</name>
</gene>
<dbReference type="PANTHER" id="PTHR13812">
    <property type="entry name" value="KETIMINE REDUCTASE MU-CRYSTALLIN"/>
    <property type="match status" value="1"/>
</dbReference>
<organism evidence="2 3">
    <name type="scientific">Cephalotrichum gorgonifer</name>
    <dbReference type="NCBI Taxonomy" id="2041049"/>
    <lineage>
        <taxon>Eukaryota</taxon>
        <taxon>Fungi</taxon>
        <taxon>Dikarya</taxon>
        <taxon>Ascomycota</taxon>
        <taxon>Pezizomycotina</taxon>
        <taxon>Sordariomycetes</taxon>
        <taxon>Hypocreomycetidae</taxon>
        <taxon>Microascales</taxon>
        <taxon>Microascaceae</taxon>
        <taxon>Cephalotrichum</taxon>
    </lineage>
</organism>
<name>A0AAE8N579_9PEZI</name>
<keyword evidence="3" id="KW-1185">Reference proteome</keyword>
<evidence type="ECO:0000256" key="1">
    <source>
        <dbReference type="ARBA" id="ARBA00008903"/>
    </source>
</evidence>
<dbReference type="InterPro" id="IPR036291">
    <property type="entry name" value="NAD(P)-bd_dom_sf"/>
</dbReference>
<comment type="similarity">
    <text evidence="1">Belongs to the ornithine cyclodeaminase/mu-crystallin family.</text>
</comment>
<evidence type="ECO:0008006" key="4">
    <source>
        <dbReference type="Google" id="ProtNLM"/>
    </source>
</evidence>
<evidence type="ECO:0000313" key="2">
    <source>
        <dbReference type="EMBL" id="SPO05035.1"/>
    </source>
</evidence>
<dbReference type="Gene3D" id="3.30.1780.10">
    <property type="entry name" value="ornithine cyclodeaminase, domain 1"/>
    <property type="match status" value="1"/>
</dbReference>
<dbReference type="InterPro" id="IPR003462">
    <property type="entry name" value="ODC_Mu_crystall"/>
</dbReference>